<sequence>MTTLRATIKNAAQSVRTFLTKSVSKSSSPKEGTATPGHHARKRKPVFGLFKEKQVATHPVIHAVGILGIVDNLNTLNAGWMVSDFAAWIFLISLMQGYHPDRSSWLSIRPVSHLFPSSSVIFGDAGCDRLVLPLPRLDSGVNPNITADNFSWHCMCSLKRIAKNVKHGEKLVILLVGYGLCRHSDGEDPTFHFQLAQHPNETTGEASISKIMLEDALKKCRGEIVIICNSCNSDLLASDRWTLLCSAGPMEAAESLSQSYSSPNHGCLASNSLLVTLATAMPATEYLPRTPKATYASVSAELRRHIYAPTQYAFPPQTDTVGTRTLLLVLKSYHVQDVAMQVLARELGWRDASCKVEIFLPQKIANWDFYEVIKSGIRIDELLWHLKATHFPWLWPKLDHNSAWWLWSQWNAAERPSISRHQWDELVKKVGFMTKSEAIC</sequence>
<dbReference type="AlphaFoldDB" id="A0A067T7A9"/>
<name>A0A067T7A9_GALM3</name>
<gene>
    <name evidence="1" type="ORF">GALMADRAFT_224624</name>
</gene>
<dbReference type="OrthoDB" id="3012840at2759"/>
<keyword evidence="2" id="KW-1185">Reference proteome</keyword>
<dbReference type="HOGENOM" id="CLU_622629_0_0_1"/>
<dbReference type="Proteomes" id="UP000027222">
    <property type="component" value="Unassembled WGS sequence"/>
</dbReference>
<proteinExistence type="predicted"/>
<accession>A0A067T7A9</accession>
<reference evidence="2" key="1">
    <citation type="journal article" date="2014" name="Proc. Natl. Acad. Sci. U.S.A.">
        <title>Extensive sampling of basidiomycete genomes demonstrates inadequacy of the white-rot/brown-rot paradigm for wood decay fungi.</title>
        <authorList>
            <person name="Riley R."/>
            <person name="Salamov A.A."/>
            <person name="Brown D.W."/>
            <person name="Nagy L.G."/>
            <person name="Floudas D."/>
            <person name="Held B.W."/>
            <person name="Levasseur A."/>
            <person name="Lombard V."/>
            <person name="Morin E."/>
            <person name="Otillar R."/>
            <person name="Lindquist E.A."/>
            <person name="Sun H."/>
            <person name="LaButti K.M."/>
            <person name="Schmutz J."/>
            <person name="Jabbour D."/>
            <person name="Luo H."/>
            <person name="Baker S.E."/>
            <person name="Pisabarro A.G."/>
            <person name="Walton J.D."/>
            <person name="Blanchette R.A."/>
            <person name="Henrissat B."/>
            <person name="Martin F."/>
            <person name="Cullen D."/>
            <person name="Hibbett D.S."/>
            <person name="Grigoriev I.V."/>
        </authorList>
    </citation>
    <scope>NUCLEOTIDE SEQUENCE [LARGE SCALE GENOMIC DNA]</scope>
    <source>
        <strain evidence="2">CBS 339.88</strain>
    </source>
</reference>
<evidence type="ECO:0000313" key="1">
    <source>
        <dbReference type="EMBL" id="KDR78252.1"/>
    </source>
</evidence>
<protein>
    <submittedName>
        <fullName evidence="1">Uncharacterized protein</fullName>
    </submittedName>
</protein>
<organism evidence="1 2">
    <name type="scientific">Galerina marginata (strain CBS 339.88)</name>
    <dbReference type="NCBI Taxonomy" id="685588"/>
    <lineage>
        <taxon>Eukaryota</taxon>
        <taxon>Fungi</taxon>
        <taxon>Dikarya</taxon>
        <taxon>Basidiomycota</taxon>
        <taxon>Agaricomycotina</taxon>
        <taxon>Agaricomycetes</taxon>
        <taxon>Agaricomycetidae</taxon>
        <taxon>Agaricales</taxon>
        <taxon>Agaricineae</taxon>
        <taxon>Strophariaceae</taxon>
        <taxon>Galerina</taxon>
    </lineage>
</organism>
<dbReference type="EMBL" id="KL142375">
    <property type="protein sequence ID" value="KDR78252.1"/>
    <property type="molecule type" value="Genomic_DNA"/>
</dbReference>
<evidence type="ECO:0000313" key="2">
    <source>
        <dbReference type="Proteomes" id="UP000027222"/>
    </source>
</evidence>